<keyword evidence="5" id="KW-1185">Reference proteome</keyword>
<dbReference type="InterPro" id="IPR011089">
    <property type="entry name" value="GmrSD_C"/>
</dbReference>
<evidence type="ECO:0000256" key="1">
    <source>
        <dbReference type="SAM" id="MobiDB-lite"/>
    </source>
</evidence>
<dbReference type="PANTHER" id="PTHR24094">
    <property type="entry name" value="SECRETED PROTEIN"/>
    <property type="match status" value="1"/>
</dbReference>
<feature type="region of interest" description="Disordered" evidence="1">
    <location>
        <begin position="88"/>
        <end position="107"/>
    </location>
</feature>
<evidence type="ECO:0000259" key="3">
    <source>
        <dbReference type="Pfam" id="PF07510"/>
    </source>
</evidence>
<name>A0A542DC92_AMYCI</name>
<evidence type="ECO:0000256" key="2">
    <source>
        <dbReference type="SAM" id="SignalP"/>
    </source>
</evidence>
<dbReference type="PROSITE" id="PS51257">
    <property type="entry name" value="PROKAR_LIPOPROTEIN"/>
    <property type="match status" value="1"/>
</dbReference>
<organism evidence="4 5">
    <name type="scientific">Amycolatopsis cihanbeyliensis</name>
    <dbReference type="NCBI Taxonomy" id="1128664"/>
    <lineage>
        <taxon>Bacteria</taxon>
        <taxon>Bacillati</taxon>
        <taxon>Actinomycetota</taxon>
        <taxon>Actinomycetes</taxon>
        <taxon>Pseudonocardiales</taxon>
        <taxon>Pseudonocardiaceae</taxon>
        <taxon>Amycolatopsis</taxon>
    </lineage>
</organism>
<gene>
    <name evidence="4" type="ORF">FB471_0336</name>
</gene>
<dbReference type="EMBL" id="VFML01000001">
    <property type="protein sequence ID" value="TQJ00690.1"/>
    <property type="molecule type" value="Genomic_DNA"/>
</dbReference>
<proteinExistence type="predicted"/>
<feature type="chain" id="PRO_5038524814" evidence="2">
    <location>
        <begin position="25"/>
        <end position="213"/>
    </location>
</feature>
<dbReference type="Pfam" id="PF07510">
    <property type="entry name" value="GmrSD_C"/>
    <property type="match status" value="1"/>
</dbReference>
<feature type="domain" description="GmrSD restriction endonucleases C-terminal" evidence="3">
    <location>
        <begin position="112"/>
        <end position="208"/>
    </location>
</feature>
<protein>
    <submittedName>
        <fullName evidence="4">Uncharacterized protein DUF1524</fullName>
    </submittedName>
</protein>
<dbReference type="AlphaFoldDB" id="A0A542DC92"/>
<evidence type="ECO:0000313" key="5">
    <source>
        <dbReference type="Proteomes" id="UP000320876"/>
    </source>
</evidence>
<dbReference type="PANTHER" id="PTHR24094:SF15">
    <property type="entry name" value="AMP-DEPENDENT SYNTHETASE_LIGASE DOMAIN-CONTAINING PROTEIN-RELATED"/>
    <property type="match status" value="1"/>
</dbReference>
<comment type="caution">
    <text evidence="4">The sequence shown here is derived from an EMBL/GenBank/DDBJ whole genome shotgun (WGS) entry which is preliminary data.</text>
</comment>
<accession>A0A542DC92</accession>
<reference evidence="4 5" key="1">
    <citation type="submission" date="2019-06" db="EMBL/GenBank/DDBJ databases">
        <title>Sequencing the genomes of 1000 actinobacteria strains.</title>
        <authorList>
            <person name="Klenk H.-P."/>
        </authorList>
    </citation>
    <scope>NUCLEOTIDE SEQUENCE [LARGE SCALE GENOMIC DNA]</scope>
    <source>
        <strain evidence="4 5">DSM 45679</strain>
    </source>
</reference>
<sequence>MRTLLWTAVAGCLACLLSSCAVTATDDPRPTGPAPGVEPGQARERLAELVVAPRGSISGYDRDRFPHWSAVSGNCNTRETVLRRDGEDVRAGADCSPTSGEWTSPYDGATWTDPSDVDIDHLVPLAQGWVSGARSWTDERRERFANDLDRPQLKAVTDNVNQSKSDQAPDEWKPPLEAQWCAYSSDWIVVKHHYQLTITTAEREALTQMLDRC</sequence>
<keyword evidence="2" id="KW-0732">Signal</keyword>
<dbReference type="Proteomes" id="UP000320876">
    <property type="component" value="Unassembled WGS sequence"/>
</dbReference>
<evidence type="ECO:0000313" key="4">
    <source>
        <dbReference type="EMBL" id="TQJ00690.1"/>
    </source>
</evidence>
<feature type="signal peptide" evidence="2">
    <location>
        <begin position="1"/>
        <end position="24"/>
    </location>
</feature>